<gene>
    <name evidence="3" type="ORF">CCON33237_0346</name>
</gene>
<evidence type="ECO:0000313" key="3">
    <source>
        <dbReference type="EMBL" id="ALF47054.1"/>
    </source>
</evidence>
<comment type="similarity">
    <text evidence="1">Belongs to the barstar family.</text>
</comment>
<dbReference type="SUPFAM" id="SSF52038">
    <property type="entry name" value="Barstar-related"/>
    <property type="match status" value="1"/>
</dbReference>
<dbReference type="InterPro" id="IPR000468">
    <property type="entry name" value="Barstar"/>
</dbReference>
<sequence length="90" mass="10611">MKSVILDAKKMLEKEKMHEYIAKKFELPEYYGRNLDALFDSLCEISEPTFIKLKNENSLDDSTKESLALLFRDVCNENKMVKFELVKDEK</sequence>
<dbReference type="Proteomes" id="UP000066049">
    <property type="component" value="Chromosome"/>
</dbReference>
<feature type="domain" description="Barstar (barnase inhibitor)" evidence="2">
    <location>
        <begin position="1"/>
        <end position="84"/>
    </location>
</feature>
<dbReference type="GeneID" id="28662014"/>
<proteinExistence type="inferred from homology"/>
<evidence type="ECO:0000256" key="1">
    <source>
        <dbReference type="ARBA" id="ARBA00006845"/>
    </source>
</evidence>
<dbReference type="Pfam" id="PF01337">
    <property type="entry name" value="Barstar"/>
    <property type="match status" value="1"/>
</dbReference>
<dbReference type="PATRIC" id="fig|199.248.peg.368"/>
<dbReference type="Gene3D" id="3.30.370.10">
    <property type="entry name" value="Barstar-like"/>
    <property type="match status" value="1"/>
</dbReference>
<dbReference type="RefSeq" id="WP_054196131.1">
    <property type="nucleotide sequence ID" value="NZ_CABMKQ010000002.1"/>
</dbReference>
<dbReference type="InterPro" id="IPR035905">
    <property type="entry name" value="Barstar-like_sf"/>
</dbReference>
<evidence type="ECO:0000313" key="4">
    <source>
        <dbReference type="Proteomes" id="UP000066049"/>
    </source>
</evidence>
<dbReference type="EMBL" id="CP012541">
    <property type="protein sequence ID" value="ALF47054.1"/>
    <property type="molecule type" value="Genomic_DNA"/>
</dbReference>
<dbReference type="KEGG" id="ccoc:CCON33237_0346"/>
<protein>
    <submittedName>
        <fullName evidence="3">Barstar, ribonuclease (Barnase) inhibitor</fullName>
    </submittedName>
</protein>
<name>A0A0M4STD7_9BACT</name>
<evidence type="ECO:0000259" key="2">
    <source>
        <dbReference type="Pfam" id="PF01337"/>
    </source>
</evidence>
<reference evidence="4" key="1">
    <citation type="submission" date="2015-08" db="EMBL/GenBank/DDBJ databases">
        <title>Comparative genomics of the Campylobacter concisus group.</title>
        <authorList>
            <person name="Miller W.G."/>
            <person name="Yee E."/>
            <person name="Chapman M.H."/>
            <person name="Huynh S."/>
            <person name="Bono J.L."/>
            <person name="On S.L.W."/>
            <person name="St Leger J."/>
            <person name="Foster G."/>
            <person name="Parker C.T."/>
        </authorList>
    </citation>
    <scope>NUCLEOTIDE SEQUENCE [LARGE SCALE GENOMIC DNA]</scope>
    <source>
        <strain evidence="4">ATCC 33237</strain>
    </source>
</reference>
<organism evidence="3 4">
    <name type="scientific">Campylobacter concisus</name>
    <dbReference type="NCBI Taxonomy" id="199"/>
    <lineage>
        <taxon>Bacteria</taxon>
        <taxon>Pseudomonadati</taxon>
        <taxon>Campylobacterota</taxon>
        <taxon>Epsilonproteobacteria</taxon>
        <taxon>Campylobacterales</taxon>
        <taxon>Campylobacteraceae</taxon>
        <taxon>Campylobacter</taxon>
    </lineage>
</organism>
<accession>A0A0M4STD7</accession>
<dbReference type="AlphaFoldDB" id="A0A0M4STD7"/>